<dbReference type="PANTHER" id="PTHR34380:SF1">
    <property type="entry name" value="OS01G0221300 PROTEIN"/>
    <property type="match status" value="1"/>
</dbReference>
<dbReference type="AlphaFoldDB" id="A0ABD1L058"/>
<feature type="compositionally biased region" description="Polar residues" evidence="2">
    <location>
        <begin position="322"/>
        <end position="333"/>
    </location>
</feature>
<organism evidence="3 4">
    <name type="scientific">Flemingia macrophylla</name>
    <dbReference type="NCBI Taxonomy" id="520843"/>
    <lineage>
        <taxon>Eukaryota</taxon>
        <taxon>Viridiplantae</taxon>
        <taxon>Streptophyta</taxon>
        <taxon>Embryophyta</taxon>
        <taxon>Tracheophyta</taxon>
        <taxon>Spermatophyta</taxon>
        <taxon>Magnoliopsida</taxon>
        <taxon>eudicotyledons</taxon>
        <taxon>Gunneridae</taxon>
        <taxon>Pentapetalae</taxon>
        <taxon>rosids</taxon>
        <taxon>fabids</taxon>
        <taxon>Fabales</taxon>
        <taxon>Fabaceae</taxon>
        <taxon>Papilionoideae</taxon>
        <taxon>50 kb inversion clade</taxon>
        <taxon>NPAAA clade</taxon>
        <taxon>indigoferoid/millettioid clade</taxon>
        <taxon>Phaseoleae</taxon>
        <taxon>Flemingia</taxon>
    </lineage>
</organism>
<sequence>MGEEQEMLNPNVVGNSVQQCCSCNEWEERCKKAEVRYAELDFELQMKKEHCEELKAKVMALEEEKFELFILNERLERQKVSDGKEGEIKAIVDLKDDNEAVKLMIENRVLNCEKMRAESKAGCWRDKYKKLESGALQFGMGKDNYEKVAPLGNKKIKDMQSADTSSDGICQRNPIIDVLPGKKLKKHLTFETEDSPSKKMSAPFSVIDIIDSDDEANITQYPVPDRQGSESIYASTCFATEGKESNDSCGQNNQDSLDLGEDILFAATPKRKRSCNVVTSDSESDDDDDNIPIFPATISEDDKATNTVMTRRRLMPLRKCVSKSQDNKISSSCRPHKAKYQQSIPTKDNADESEVDLSYSEDENMSDFIVNDSDISNCDISSRSQDVSNCDEESNSINSQDVQDGNKDSDSQESDRDVDFGKILSKIRRSKNNMKWEFEADMLAAFGKDPELCMKAVCALYRQQTSEEQMSKGALFSNRRGFSKLDAHK</sequence>
<evidence type="ECO:0000256" key="1">
    <source>
        <dbReference type="SAM" id="Coils"/>
    </source>
</evidence>
<dbReference type="PANTHER" id="PTHR34380">
    <property type="entry name" value="BNAA03G12380D PROTEIN"/>
    <property type="match status" value="1"/>
</dbReference>
<proteinExistence type="predicted"/>
<name>A0ABD1L058_9FABA</name>
<feature type="region of interest" description="Disordered" evidence="2">
    <location>
        <begin position="381"/>
        <end position="417"/>
    </location>
</feature>
<reference evidence="3 4" key="1">
    <citation type="submission" date="2024-08" db="EMBL/GenBank/DDBJ databases">
        <title>Insights into the chromosomal genome structure of Flemingia macrophylla.</title>
        <authorList>
            <person name="Ding Y."/>
            <person name="Zhao Y."/>
            <person name="Bi W."/>
            <person name="Wu M."/>
            <person name="Zhao G."/>
            <person name="Gong Y."/>
            <person name="Li W."/>
            <person name="Zhang P."/>
        </authorList>
    </citation>
    <scope>NUCLEOTIDE SEQUENCE [LARGE SCALE GENOMIC DNA]</scope>
    <source>
        <strain evidence="3">DYQJB</strain>
        <tissue evidence="3">Leaf</tissue>
    </source>
</reference>
<evidence type="ECO:0000313" key="3">
    <source>
        <dbReference type="EMBL" id="KAL2316896.1"/>
    </source>
</evidence>
<feature type="region of interest" description="Disordered" evidence="2">
    <location>
        <begin position="276"/>
        <end position="295"/>
    </location>
</feature>
<feature type="region of interest" description="Disordered" evidence="2">
    <location>
        <begin position="320"/>
        <end position="358"/>
    </location>
</feature>
<protein>
    <submittedName>
        <fullName evidence="3">Uncharacterized protein</fullName>
    </submittedName>
</protein>
<accession>A0ABD1L058</accession>
<feature type="compositionally biased region" description="Basic and acidic residues" evidence="2">
    <location>
        <begin position="404"/>
        <end position="417"/>
    </location>
</feature>
<evidence type="ECO:0000256" key="2">
    <source>
        <dbReference type="SAM" id="MobiDB-lite"/>
    </source>
</evidence>
<feature type="coiled-coil region" evidence="1">
    <location>
        <begin position="23"/>
        <end position="78"/>
    </location>
</feature>
<keyword evidence="1" id="KW-0175">Coiled coil</keyword>
<dbReference type="Proteomes" id="UP001603857">
    <property type="component" value="Unassembled WGS sequence"/>
</dbReference>
<gene>
    <name evidence="3" type="ORF">Fmac_030772</name>
</gene>
<keyword evidence="4" id="KW-1185">Reference proteome</keyword>
<evidence type="ECO:0000313" key="4">
    <source>
        <dbReference type="Proteomes" id="UP001603857"/>
    </source>
</evidence>
<comment type="caution">
    <text evidence="3">The sequence shown here is derived from an EMBL/GenBank/DDBJ whole genome shotgun (WGS) entry which is preliminary data.</text>
</comment>
<dbReference type="EMBL" id="JBGMDY010000011">
    <property type="protein sequence ID" value="KAL2316896.1"/>
    <property type="molecule type" value="Genomic_DNA"/>
</dbReference>